<dbReference type="Pfam" id="PF05057">
    <property type="entry name" value="DUF676"/>
    <property type="match status" value="1"/>
</dbReference>
<name>A0A6B0VQY3_9EURY</name>
<dbReference type="InterPro" id="IPR007751">
    <property type="entry name" value="DUF676_lipase-like"/>
</dbReference>
<dbReference type="EMBL" id="WUYX01000044">
    <property type="protein sequence ID" value="MXV63192.1"/>
    <property type="molecule type" value="Genomic_DNA"/>
</dbReference>
<evidence type="ECO:0000313" key="4">
    <source>
        <dbReference type="Proteomes" id="UP000434101"/>
    </source>
</evidence>
<dbReference type="PROSITE" id="PS51318">
    <property type="entry name" value="TAT"/>
    <property type="match status" value="1"/>
</dbReference>
<feature type="domain" description="DUF676" evidence="2">
    <location>
        <begin position="89"/>
        <end position="188"/>
    </location>
</feature>
<dbReference type="GO" id="GO:0016787">
    <property type="term" value="F:hydrolase activity"/>
    <property type="evidence" value="ECO:0007669"/>
    <property type="project" value="UniProtKB-KW"/>
</dbReference>
<feature type="compositionally biased region" description="Polar residues" evidence="1">
    <location>
        <begin position="71"/>
        <end position="80"/>
    </location>
</feature>
<proteinExistence type="predicted"/>
<dbReference type="AlphaFoldDB" id="A0A6B0VQY3"/>
<dbReference type="RefSeq" id="WP_160066021.1">
    <property type="nucleotide sequence ID" value="NZ_WUYX01000044.1"/>
</dbReference>
<reference evidence="3 4" key="1">
    <citation type="submission" date="2020-01" db="EMBL/GenBank/DDBJ databases">
        <title>Natronorubrum sp. JWXQ-INN 674 isolated from Inner Mongolia Autonomous Region of China.</title>
        <authorList>
            <person name="Xue Q."/>
        </authorList>
    </citation>
    <scope>NUCLEOTIDE SEQUENCE [LARGE SCALE GENOMIC DNA]</scope>
    <source>
        <strain evidence="3 4">JWXQ-INN-674</strain>
    </source>
</reference>
<dbReference type="SUPFAM" id="SSF53474">
    <property type="entry name" value="alpha/beta-Hydrolases"/>
    <property type="match status" value="1"/>
</dbReference>
<dbReference type="InterPro" id="IPR029058">
    <property type="entry name" value="AB_hydrolase_fold"/>
</dbReference>
<accession>A0A6B0VQY3</accession>
<feature type="region of interest" description="Disordered" evidence="1">
    <location>
        <begin position="67"/>
        <end position="88"/>
    </location>
</feature>
<evidence type="ECO:0000313" key="3">
    <source>
        <dbReference type="EMBL" id="MXV63192.1"/>
    </source>
</evidence>
<dbReference type="InterPro" id="IPR006311">
    <property type="entry name" value="TAT_signal"/>
</dbReference>
<dbReference type="OrthoDB" id="11236at2157"/>
<keyword evidence="4" id="KW-1185">Reference proteome</keyword>
<protein>
    <submittedName>
        <fullName evidence="3">Alpha/beta hydrolase</fullName>
    </submittedName>
</protein>
<gene>
    <name evidence="3" type="ORF">GS429_14165</name>
</gene>
<evidence type="ECO:0000259" key="2">
    <source>
        <dbReference type="Pfam" id="PF05057"/>
    </source>
</evidence>
<dbReference type="Proteomes" id="UP000434101">
    <property type="component" value="Unassembled WGS sequence"/>
</dbReference>
<comment type="caution">
    <text evidence="3">The sequence shown here is derived from an EMBL/GenBank/DDBJ whole genome shotgun (WGS) entry which is preliminary data.</text>
</comment>
<dbReference type="Gene3D" id="3.40.50.1820">
    <property type="entry name" value="alpha/beta hydrolase"/>
    <property type="match status" value="1"/>
</dbReference>
<evidence type="ECO:0000256" key="1">
    <source>
        <dbReference type="SAM" id="MobiDB-lite"/>
    </source>
</evidence>
<feature type="region of interest" description="Disordered" evidence="1">
    <location>
        <begin position="1"/>
        <end position="26"/>
    </location>
</feature>
<keyword evidence="3" id="KW-0378">Hydrolase</keyword>
<sequence length="304" mass="32153">MTEHDPDGSDSAQRDENKRTDISRRRVLRTTAATAVGGAGLAGATGTASASGFTGCDDWVNAPAEYPELDLTSSNPSASNFDDIEDEDEDEDEFVVYVHGWRGLETSTDQAETLREALEESDYDGPVVAASWDADTLNYWRAESTTETAGHRLALWLASDRVDLEETTVRLVGHSLGGRVCLEALTALGGDATVESVALVGTAADDDAVCTDGQYAYGIDASAETVANYHSENDDAVCYGYDVQSLSSGLGCAGSDCEAGLLTDDSGSLPENYTDVDVTDEVAGHCDYIKPGVGCVPQLVDDFE</sequence>
<feature type="compositionally biased region" description="Basic and acidic residues" evidence="1">
    <location>
        <begin position="1"/>
        <end position="24"/>
    </location>
</feature>
<organism evidence="3 4">
    <name type="scientific">Natronorubrum halalkaliphilum</name>
    <dbReference type="NCBI Taxonomy" id="2691917"/>
    <lineage>
        <taxon>Archaea</taxon>
        <taxon>Methanobacteriati</taxon>
        <taxon>Methanobacteriota</taxon>
        <taxon>Stenosarchaea group</taxon>
        <taxon>Halobacteria</taxon>
        <taxon>Halobacteriales</taxon>
        <taxon>Natrialbaceae</taxon>
        <taxon>Natronorubrum</taxon>
    </lineage>
</organism>